<keyword evidence="1" id="KW-0732">Signal</keyword>
<evidence type="ECO:0000313" key="3">
    <source>
        <dbReference type="EMBL" id="ETJ15035.1"/>
    </source>
</evidence>
<name>W1WD30_ECOLX</name>
<protein>
    <recommendedName>
        <fullName evidence="2">Phosphodiester glycosidase domain-containing protein</fullName>
    </recommendedName>
</protein>
<feature type="chain" id="PRO_5004811200" description="Phosphodiester glycosidase domain-containing protein" evidence="1">
    <location>
        <begin position="33"/>
        <end position="189"/>
    </location>
</feature>
<evidence type="ECO:0000313" key="4">
    <source>
        <dbReference type="Proteomes" id="UP000018853"/>
    </source>
</evidence>
<dbReference type="Proteomes" id="UP000018853">
    <property type="component" value="Unassembled WGS sequence"/>
</dbReference>
<feature type="signal peptide" evidence="1">
    <location>
        <begin position="1"/>
        <end position="32"/>
    </location>
</feature>
<evidence type="ECO:0000256" key="1">
    <source>
        <dbReference type="SAM" id="SignalP"/>
    </source>
</evidence>
<reference evidence="3 4" key="1">
    <citation type="submission" date="2013-12" db="EMBL/GenBank/DDBJ databases">
        <title>A Varibaculum cambriense genome reconstructed from a premature infant gut community with otherwise low bacterial novelty that shifts toward anaerobic metabolism during the third week of life.</title>
        <authorList>
            <person name="Brown C.T."/>
            <person name="Sharon I."/>
            <person name="Thomas B.C."/>
            <person name="Castelle C.J."/>
            <person name="Morowitz M.J."/>
            <person name="Banfield J.F."/>
        </authorList>
    </citation>
    <scope>NUCLEOTIDE SEQUENCE [LARGE SCALE GENOMIC DNA]</scope>
    <source>
        <strain evidence="4">DORA_A_5_14_21</strain>
    </source>
</reference>
<organism evidence="3 4">
    <name type="scientific">Escherichia coli DORA_A_5_14_21</name>
    <dbReference type="NCBI Taxonomy" id="1403943"/>
    <lineage>
        <taxon>Bacteria</taxon>
        <taxon>Pseudomonadati</taxon>
        <taxon>Pseudomonadota</taxon>
        <taxon>Gammaproteobacteria</taxon>
        <taxon>Enterobacterales</taxon>
        <taxon>Enterobacteriaceae</taxon>
        <taxon>Escherichia</taxon>
    </lineage>
</organism>
<proteinExistence type="predicted"/>
<comment type="caution">
    <text evidence="3">The sequence shown here is derived from an EMBL/GenBank/DDBJ whole genome shotgun (WGS) entry which is preliminary data.</text>
</comment>
<dbReference type="InterPro" id="IPR018711">
    <property type="entry name" value="NAGPA"/>
</dbReference>
<dbReference type="Pfam" id="PF09992">
    <property type="entry name" value="NAGPA"/>
    <property type="match status" value="1"/>
</dbReference>
<gene>
    <name evidence="3" type="ORF">Q609_ECAC02523G0001</name>
</gene>
<evidence type="ECO:0000259" key="2">
    <source>
        <dbReference type="Pfam" id="PF09992"/>
    </source>
</evidence>
<sequence>MAHRLLIGKGMITLNLKRIFLALTLLPLFAVAADDCALSDPALTVQAYTVNPQTERVKMYWQKANGEAWGTLHALLADINSQGQVQMAMNGGIYDESYAPLGLYIENGQQKVALNLASGEGNFFIRPGGVFYVAGDKVSIVRLDAFKTSKEIQFAVQSGPMLLENGVINPRIHPNVASRKIRNGVGINK</sequence>
<dbReference type="EMBL" id="AZLZ01002523">
    <property type="protein sequence ID" value="ETJ15035.1"/>
    <property type="molecule type" value="Genomic_DNA"/>
</dbReference>
<dbReference type="AlphaFoldDB" id="W1WD30"/>
<accession>W1WD30</accession>
<feature type="non-terminal residue" evidence="3">
    <location>
        <position position="189"/>
    </location>
</feature>
<feature type="domain" description="Phosphodiester glycosidase" evidence="2">
    <location>
        <begin position="84"/>
        <end position="189"/>
    </location>
</feature>